<evidence type="ECO:0000259" key="3">
    <source>
        <dbReference type="PROSITE" id="PS50975"/>
    </source>
</evidence>
<feature type="compositionally biased region" description="Basic residues" evidence="2">
    <location>
        <begin position="428"/>
        <end position="450"/>
    </location>
</feature>
<evidence type="ECO:0000313" key="5">
    <source>
        <dbReference type="Proteomes" id="UP001596512"/>
    </source>
</evidence>
<keyword evidence="1" id="KW-0067">ATP-binding</keyword>
<keyword evidence="1" id="KW-0547">Nucleotide-binding</keyword>
<evidence type="ECO:0000256" key="2">
    <source>
        <dbReference type="SAM" id="MobiDB-lite"/>
    </source>
</evidence>
<dbReference type="PROSITE" id="PS50975">
    <property type="entry name" value="ATP_GRASP"/>
    <property type="match status" value="1"/>
</dbReference>
<feature type="compositionally biased region" description="Low complexity" evidence="2">
    <location>
        <begin position="503"/>
        <end position="514"/>
    </location>
</feature>
<dbReference type="Gene3D" id="3.30.470.20">
    <property type="entry name" value="ATP-grasp fold, B domain"/>
    <property type="match status" value="1"/>
</dbReference>
<gene>
    <name evidence="4" type="ORF">ACFQV2_21995</name>
</gene>
<dbReference type="Proteomes" id="UP001596512">
    <property type="component" value="Unassembled WGS sequence"/>
</dbReference>
<dbReference type="InterPro" id="IPR040754">
    <property type="entry name" value="PreAtp-grasp"/>
</dbReference>
<dbReference type="EMBL" id="JBHTEY010000004">
    <property type="protein sequence ID" value="MFC7615762.1"/>
    <property type="molecule type" value="Genomic_DNA"/>
</dbReference>
<keyword evidence="5" id="KW-1185">Reference proteome</keyword>
<protein>
    <submittedName>
        <fullName evidence="4">ATP-grasp domain-containing protein</fullName>
    </submittedName>
</protein>
<evidence type="ECO:0000256" key="1">
    <source>
        <dbReference type="PROSITE-ProRule" id="PRU00409"/>
    </source>
</evidence>
<feature type="compositionally biased region" description="Low complexity" evidence="2">
    <location>
        <begin position="350"/>
        <end position="412"/>
    </location>
</feature>
<sequence>MSPPQHTFLDGVKAACTGDPSTPLVLIGNFEVEDEWARDEIGLPTAGGRSAAAVVNRMDEFALLLAGPDDHVVLKSHPDPDYLAWLADLGIGLPRVLVVDRNNPENTVSADAVESPALQARLAELAATGHQLLPHGMSELEERLCAATGLPSALPPVGLVKAVNSKVYSRRLARELGIPLATGWECETVDEFRAAAEEAKASVAAGRRVGVKDAYGVSGKGIAVVDREQRLDQLVRMVTRRAERTGDQRIAVVVEEWADKAADLNYHFTVGRDGGVRFDFVKEAITAGGVHKGHRIPARITAAQHEEIVETAHVLGRHLASVNFHGLVGVDAITTTDGGCCRCWRSTPATTCPPTASRCRSGSWARTPSPSPASTTSRSPRPSASPSCAPPSAACSTPPAAPACWSTTSPRSTPRRGRPVLRPPLRPAHGRRRHRTRRAGHRDRRGRRRSAQGGPRVCLTSRAFPSPSWPSASAPRSTSTTATSSPASSPACGRGCTRRSRSSSRSSPTRTSACARCCTRWARGPRSRR</sequence>
<accession>A0ABW2TPN9</accession>
<name>A0ABW2TPN9_9PSEU</name>
<comment type="caution">
    <text evidence="4">The sequence shown here is derived from an EMBL/GenBank/DDBJ whole genome shotgun (WGS) entry which is preliminary data.</text>
</comment>
<reference evidence="5" key="1">
    <citation type="journal article" date="2019" name="Int. J. Syst. Evol. Microbiol.">
        <title>The Global Catalogue of Microorganisms (GCM) 10K type strain sequencing project: providing services to taxonomists for standard genome sequencing and annotation.</title>
        <authorList>
            <consortium name="The Broad Institute Genomics Platform"/>
            <consortium name="The Broad Institute Genome Sequencing Center for Infectious Disease"/>
            <person name="Wu L."/>
            <person name="Ma J."/>
        </authorList>
    </citation>
    <scope>NUCLEOTIDE SEQUENCE [LARGE SCALE GENOMIC DNA]</scope>
    <source>
        <strain evidence="5">JCM 17695</strain>
    </source>
</reference>
<evidence type="ECO:0000313" key="4">
    <source>
        <dbReference type="EMBL" id="MFC7615762.1"/>
    </source>
</evidence>
<feature type="region of interest" description="Disordered" evidence="2">
    <location>
        <begin position="350"/>
        <end position="514"/>
    </location>
</feature>
<dbReference type="InterPro" id="IPR011761">
    <property type="entry name" value="ATP-grasp"/>
</dbReference>
<dbReference type="SUPFAM" id="SSF56059">
    <property type="entry name" value="Glutathione synthetase ATP-binding domain-like"/>
    <property type="match status" value="1"/>
</dbReference>
<feature type="compositionally biased region" description="Low complexity" evidence="2">
    <location>
        <begin position="451"/>
        <end position="495"/>
    </location>
</feature>
<organism evidence="4 5">
    <name type="scientific">Actinokineospora soli</name>
    <dbReference type="NCBI Taxonomy" id="1048753"/>
    <lineage>
        <taxon>Bacteria</taxon>
        <taxon>Bacillati</taxon>
        <taxon>Actinomycetota</taxon>
        <taxon>Actinomycetes</taxon>
        <taxon>Pseudonocardiales</taxon>
        <taxon>Pseudonocardiaceae</taxon>
        <taxon>Actinokineospora</taxon>
    </lineage>
</organism>
<proteinExistence type="predicted"/>
<dbReference type="Pfam" id="PF18604">
    <property type="entry name" value="PreAtp-grasp"/>
    <property type="match status" value="1"/>
</dbReference>
<feature type="domain" description="ATP-grasp" evidence="3">
    <location>
        <begin position="170"/>
        <end position="381"/>
    </location>
</feature>